<dbReference type="PANTHER" id="PTHR30168:SF0">
    <property type="entry name" value="INNER MEMBRANE PROTEIN"/>
    <property type="match status" value="1"/>
</dbReference>
<protein>
    <submittedName>
        <fullName evidence="7">Peptidase</fullName>
    </submittedName>
</protein>
<gene>
    <name evidence="7" type="ORF">AWC30_14435</name>
</gene>
<dbReference type="PROSITE" id="PS51257">
    <property type="entry name" value="PROKAR_LIPOPROTEIN"/>
    <property type="match status" value="1"/>
</dbReference>
<keyword evidence="2" id="KW-0812">Transmembrane</keyword>
<comment type="caution">
    <text evidence="7">The sequence shown here is derived from an EMBL/GenBank/DDBJ whole genome shotgun (WGS) entry which is preliminary data.</text>
</comment>
<dbReference type="GO" id="GO:0016020">
    <property type="term" value="C:membrane"/>
    <property type="evidence" value="ECO:0007669"/>
    <property type="project" value="UniProtKB-SubCell"/>
</dbReference>
<dbReference type="InterPro" id="IPR007343">
    <property type="entry name" value="Uncharacterised_pept_Zn_put"/>
</dbReference>
<evidence type="ECO:0000256" key="2">
    <source>
        <dbReference type="ARBA" id="ARBA00022692"/>
    </source>
</evidence>
<reference evidence="7 8" key="1">
    <citation type="submission" date="2016-01" db="EMBL/GenBank/DDBJ databases">
        <title>The new phylogeny of the genus Mycobacterium.</title>
        <authorList>
            <person name="Tarcisio F."/>
            <person name="Conor M."/>
            <person name="Antonella G."/>
            <person name="Elisabetta G."/>
            <person name="Giulia F.S."/>
            <person name="Sara T."/>
            <person name="Anna F."/>
            <person name="Clotilde B."/>
            <person name="Roberto B."/>
            <person name="Veronica D.S."/>
            <person name="Fabio R."/>
            <person name="Monica P."/>
            <person name="Olivier J."/>
            <person name="Enrico T."/>
            <person name="Nicola S."/>
        </authorList>
    </citation>
    <scope>NUCLEOTIDE SEQUENCE [LARGE SCALE GENOMIC DNA]</scope>
    <source>
        <strain evidence="7 8">DSM 44153</strain>
    </source>
</reference>
<name>A0A1X2EG25_9MYCO</name>
<evidence type="ECO:0000313" key="7">
    <source>
        <dbReference type="EMBL" id="ORX01072.1"/>
    </source>
</evidence>
<feature type="region of interest" description="Disordered" evidence="5">
    <location>
        <begin position="56"/>
        <end position="76"/>
    </location>
</feature>
<sequence length="489" mass="52270">MTLRVPKRFSRRGIAALVGFCAAAVVAGCTDYIPGHAVSMMYDPFYVGGLPVTDGPSGQRPDAAAPSGTVKNTDDGESDRLALLSVNDVEEYWKQSYPEYFDSRFVPVGTLLSYDSTDPRSPKVCGSKTYDEPNAMYCPPDNLMAWDRGVLVPAVQKYFGDMAVAGLVAHEYGHAIQHMADLVTKSSPGIVLEQQADCFAGVYLRWVTEGSSPRFTLNTGDGLSRVLAAAIAGRDPVMTPKTEDLLLEEYGHGTALDRVSAVQMGFDSGPRACSAIDLEEVRERRGDLPMSLQPDSRGRLQTGEVPIDEETLTDLIEVLGEVFPLDQSPTLSYDTAACPDAQPSPPVSYCPATNTIAVDLPALRRMAVPGDTEQGVLVQGDDTALSIVMARYMFAVQRQRGLPLDSPRSAMLTACLTGVAHREMSTPGRKLAITAGDLDEAVAGLLTNGLVASDVNGGVVPAGFTRITAFRSGVVGDEQQCFGRFGDSP</sequence>
<evidence type="ECO:0000256" key="6">
    <source>
        <dbReference type="SAM" id="SignalP"/>
    </source>
</evidence>
<dbReference type="Proteomes" id="UP000193090">
    <property type="component" value="Unassembled WGS sequence"/>
</dbReference>
<keyword evidence="6" id="KW-0732">Signal</keyword>
<comment type="subcellular location">
    <subcellularLocation>
        <location evidence="1">Membrane</location>
        <topology evidence="1">Single-pass membrane protein</topology>
    </subcellularLocation>
</comment>
<dbReference type="Pfam" id="PF04228">
    <property type="entry name" value="Zn_peptidase"/>
    <property type="match status" value="1"/>
</dbReference>
<dbReference type="EMBL" id="LQPZ01000040">
    <property type="protein sequence ID" value="ORX01072.1"/>
    <property type="molecule type" value="Genomic_DNA"/>
</dbReference>
<evidence type="ECO:0000313" key="8">
    <source>
        <dbReference type="Proteomes" id="UP000193090"/>
    </source>
</evidence>
<dbReference type="PANTHER" id="PTHR30168">
    <property type="entry name" value="PUTATIVE MEMBRANE PROTEIN YPFJ"/>
    <property type="match status" value="1"/>
</dbReference>
<evidence type="ECO:0000256" key="4">
    <source>
        <dbReference type="ARBA" id="ARBA00023136"/>
    </source>
</evidence>
<evidence type="ECO:0000256" key="3">
    <source>
        <dbReference type="ARBA" id="ARBA00022989"/>
    </source>
</evidence>
<proteinExistence type="predicted"/>
<dbReference type="AlphaFoldDB" id="A0A1X2EG25"/>
<evidence type="ECO:0000256" key="1">
    <source>
        <dbReference type="ARBA" id="ARBA00004167"/>
    </source>
</evidence>
<feature type="chain" id="PRO_5039035685" evidence="6">
    <location>
        <begin position="28"/>
        <end position="489"/>
    </location>
</feature>
<organism evidence="7 8">
    <name type="scientific">Mycolicibacillus trivialis</name>
    <dbReference type="NCBI Taxonomy" id="1798"/>
    <lineage>
        <taxon>Bacteria</taxon>
        <taxon>Bacillati</taxon>
        <taxon>Actinomycetota</taxon>
        <taxon>Actinomycetes</taxon>
        <taxon>Mycobacteriales</taxon>
        <taxon>Mycobacteriaceae</taxon>
        <taxon>Mycolicibacillus</taxon>
    </lineage>
</organism>
<evidence type="ECO:0000256" key="5">
    <source>
        <dbReference type="SAM" id="MobiDB-lite"/>
    </source>
</evidence>
<dbReference type="RefSeq" id="WP_085110890.1">
    <property type="nucleotide sequence ID" value="NZ_JACKSN010000125.1"/>
</dbReference>
<dbReference type="STRING" id="1798.AWC30_14435"/>
<accession>A0A1X2EG25</accession>
<keyword evidence="4" id="KW-0472">Membrane</keyword>
<dbReference type="OrthoDB" id="5168289at2"/>
<feature type="signal peptide" evidence="6">
    <location>
        <begin position="1"/>
        <end position="27"/>
    </location>
</feature>
<keyword evidence="3" id="KW-1133">Transmembrane helix</keyword>
<keyword evidence="8" id="KW-1185">Reference proteome</keyword>
<dbReference type="SUPFAM" id="SSF55486">
    <property type="entry name" value="Metalloproteases ('zincins'), catalytic domain"/>
    <property type="match status" value="1"/>
</dbReference>